<accession>A0A2P4XNR3</accession>
<proteinExistence type="predicted"/>
<keyword evidence="2" id="KW-1185">Reference proteome</keyword>
<sequence>MDFAGFVSLLMFTKNEVDDAAPKVLSKSDSILKGADDEVARMTDFLKKANAGEGVGFTDDELIKVANSLVVAQKNVKFSDDQMIKLSKGIVDAKKAAEAARNSDDEVAKISVMLTKANSKASDGAKYTDDELLQLSKAFLEMQKTAGFSDKQLKKMAQLFAQTKQATTSTDESVVKLSQELVELAQKDKKSWSTLKKVIVSVLGISVGGAVIYTTVKLSNKDSPSPVTAVTSSGSS</sequence>
<name>A0A2P4XNR3_9STRA</name>
<evidence type="ECO:0000313" key="2">
    <source>
        <dbReference type="Proteomes" id="UP000237271"/>
    </source>
</evidence>
<organism evidence="1 2">
    <name type="scientific">Phytophthora palmivora</name>
    <dbReference type="NCBI Taxonomy" id="4796"/>
    <lineage>
        <taxon>Eukaryota</taxon>
        <taxon>Sar</taxon>
        <taxon>Stramenopiles</taxon>
        <taxon>Oomycota</taxon>
        <taxon>Peronosporomycetes</taxon>
        <taxon>Peronosporales</taxon>
        <taxon>Peronosporaceae</taxon>
        <taxon>Phytophthora</taxon>
    </lineage>
</organism>
<evidence type="ECO:0000313" key="1">
    <source>
        <dbReference type="EMBL" id="POM67191.1"/>
    </source>
</evidence>
<gene>
    <name evidence="1" type="ORF">PHPALM_16856</name>
</gene>
<reference evidence="1 2" key="1">
    <citation type="journal article" date="2017" name="Genome Biol. Evol.">
        <title>Phytophthora megakarya and P. palmivora, closely related causal agents of cacao black pod rot, underwent increases in genome sizes and gene numbers by different mechanisms.</title>
        <authorList>
            <person name="Ali S.S."/>
            <person name="Shao J."/>
            <person name="Lary D.J."/>
            <person name="Kronmiller B."/>
            <person name="Shen D."/>
            <person name="Strem M.D."/>
            <person name="Amoako-Attah I."/>
            <person name="Akrofi A.Y."/>
            <person name="Begoude B.A."/>
            <person name="Ten Hoopen G.M."/>
            <person name="Coulibaly K."/>
            <person name="Kebe B.I."/>
            <person name="Melnick R.L."/>
            <person name="Guiltinan M.J."/>
            <person name="Tyler B.M."/>
            <person name="Meinhardt L.W."/>
            <person name="Bailey B.A."/>
        </authorList>
    </citation>
    <scope>NUCLEOTIDE SEQUENCE [LARGE SCALE GENOMIC DNA]</scope>
    <source>
        <strain evidence="2">sbr112.9</strain>
    </source>
</reference>
<comment type="caution">
    <text evidence="1">The sequence shown here is derived from an EMBL/GenBank/DDBJ whole genome shotgun (WGS) entry which is preliminary data.</text>
</comment>
<evidence type="ECO:0008006" key="3">
    <source>
        <dbReference type="Google" id="ProtNLM"/>
    </source>
</evidence>
<dbReference type="Proteomes" id="UP000237271">
    <property type="component" value="Unassembled WGS sequence"/>
</dbReference>
<protein>
    <recommendedName>
        <fullName evidence="3">Secreted RxLR effector peptide protein</fullName>
    </recommendedName>
</protein>
<dbReference type="EMBL" id="NCKW01009463">
    <property type="protein sequence ID" value="POM67191.1"/>
    <property type="molecule type" value="Genomic_DNA"/>
</dbReference>
<dbReference type="AlphaFoldDB" id="A0A2P4XNR3"/>
<dbReference type="OrthoDB" id="116496at2759"/>